<reference evidence="1 2" key="1">
    <citation type="journal article" date="2017" name="Environ. Microbiol.">
        <title>Decay of the glycolytic pathway and adaptation to intranuclear parasitism within Enterocytozoonidae microsporidia.</title>
        <authorList>
            <person name="Wiredu Boakye D."/>
            <person name="Jaroenlak P."/>
            <person name="Prachumwat A."/>
            <person name="Williams T.A."/>
            <person name="Bateman K.S."/>
            <person name="Itsathitphaisarn O."/>
            <person name="Sritunyalucksana K."/>
            <person name="Paszkiewicz K.H."/>
            <person name="Moore K.A."/>
            <person name="Stentiford G.D."/>
            <person name="Williams B.A."/>
        </authorList>
    </citation>
    <scope>NUCLEOTIDE SEQUENCE [LARGE SCALE GENOMIC DNA]</scope>
    <source>
        <strain evidence="1 2">TH1</strain>
    </source>
</reference>
<protein>
    <submittedName>
        <fullName evidence="1">Uncharacterized protein</fullName>
    </submittedName>
</protein>
<keyword evidence="2" id="KW-1185">Reference proteome</keyword>
<sequence length="209" mass="24061">MNKSINNKNIKEIYNETIKCASCGHNAHFKVVEISDKVFPECKIETVLICYNCGFKNIEEHSKHMIKNEMKISCTFKSKEDLQRRIYLNNKSRVILKDTDKSEIYSLECEDAYVDTLETLLVRLQDKIGEMTDSEKIKTETLDNVGVLQKIDEMRKTGVVNLEIHDESGISRVLPVGIDKIQGELSKEPENEDGKVRYVPLRDNCQLTE</sequence>
<name>A0A1W0E3K1_9MICR</name>
<dbReference type="EMBL" id="MNPJ01000025">
    <property type="protein sequence ID" value="OQS53782.1"/>
    <property type="molecule type" value="Genomic_DNA"/>
</dbReference>
<dbReference type="STRING" id="646526.A0A1W0E3K1"/>
<dbReference type="VEuPathDB" id="MicrosporidiaDB:EHP00_1234"/>
<dbReference type="OrthoDB" id="2194622at2759"/>
<evidence type="ECO:0000313" key="2">
    <source>
        <dbReference type="Proteomes" id="UP000192758"/>
    </source>
</evidence>
<dbReference type="AlphaFoldDB" id="A0A1W0E3K1"/>
<comment type="caution">
    <text evidence="1">The sequence shown here is derived from an EMBL/GenBank/DDBJ whole genome shotgun (WGS) entry which is preliminary data.</text>
</comment>
<accession>A0A1W0E3K1</accession>
<dbReference type="Proteomes" id="UP000192758">
    <property type="component" value="Unassembled WGS sequence"/>
</dbReference>
<gene>
    <name evidence="1" type="ORF">EHP00_1234</name>
</gene>
<proteinExistence type="predicted"/>
<organism evidence="1 2">
    <name type="scientific">Ecytonucleospora hepatopenaei</name>
    <dbReference type="NCBI Taxonomy" id="646526"/>
    <lineage>
        <taxon>Eukaryota</taxon>
        <taxon>Fungi</taxon>
        <taxon>Fungi incertae sedis</taxon>
        <taxon>Microsporidia</taxon>
        <taxon>Enterocytozoonidae</taxon>
        <taxon>Ecytonucleospora</taxon>
    </lineage>
</organism>
<evidence type="ECO:0000313" key="1">
    <source>
        <dbReference type="EMBL" id="OQS53782.1"/>
    </source>
</evidence>